<reference evidence="18" key="1">
    <citation type="submission" date="2023-10" db="EMBL/GenBank/DDBJ databases">
        <authorList>
            <person name="Hackl T."/>
        </authorList>
    </citation>
    <scope>NUCLEOTIDE SEQUENCE</scope>
</reference>
<evidence type="ECO:0000256" key="2">
    <source>
        <dbReference type="ARBA" id="ARBA00008001"/>
    </source>
</evidence>
<protein>
    <recommendedName>
        <fullName evidence="4 15">Telomerase reverse transcriptase</fullName>
        <ecNumber evidence="3 15">2.7.7.49</ecNumber>
    </recommendedName>
    <alternativeName>
        <fullName evidence="15">Telomerase catalytic subunit</fullName>
    </alternativeName>
</protein>
<dbReference type="GO" id="GO:0046872">
    <property type="term" value="F:metal ion binding"/>
    <property type="evidence" value="ECO:0007669"/>
    <property type="project" value="UniProtKB-KW"/>
</dbReference>
<feature type="compositionally biased region" description="Basic residues" evidence="16">
    <location>
        <begin position="1"/>
        <end position="11"/>
    </location>
</feature>
<dbReference type="SUPFAM" id="SSF56672">
    <property type="entry name" value="DNA/RNA polymerases"/>
    <property type="match status" value="1"/>
</dbReference>
<gene>
    <name evidence="18" type="ORF">KHLLAP_LOCUS2118</name>
</gene>
<dbReference type="EC" id="2.7.7.49" evidence="3 15"/>
<evidence type="ECO:0000256" key="7">
    <source>
        <dbReference type="ARBA" id="ARBA00022695"/>
    </source>
</evidence>
<keyword evidence="13 15" id="KW-0539">Nucleus</keyword>
<evidence type="ECO:0000256" key="11">
    <source>
        <dbReference type="ARBA" id="ARBA00022918"/>
    </source>
</evidence>
<evidence type="ECO:0000256" key="14">
    <source>
        <dbReference type="ARBA" id="ARBA00048173"/>
    </source>
</evidence>
<keyword evidence="9 15" id="KW-0460">Magnesium</keyword>
<feature type="domain" description="Reverse transcriptase" evidence="17">
    <location>
        <begin position="629"/>
        <end position="959"/>
    </location>
</feature>
<comment type="catalytic activity">
    <reaction evidence="14 15">
        <text>DNA(n) + a 2'-deoxyribonucleoside 5'-triphosphate = DNA(n+1) + diphosphate</text>
        <dbReference type="Rhea" id="RHEA:22508"/>
        <dbReference type="Rhea" id="RHEA-COMP:17339"/>
        <dbReference type="Rhea" id="RHEA-COMP:17340"/>
        <dbReference type="ChEBI" id="CHEBI:33019"/>
        <dbReference type="ChEBI" id="CHEBI:61560"/>
        <dbReference type="ChEBI" id="CHEBI:173112"/>
        <dbReference type="EC" id="2.7.7.49"/>
    </reaction>
</comment>
<dbReference type="InterPro" id="IPR043502">
    <property type="entry name" value="DNA/RNA_pol_sf"/>
</dbReference>
<dbReference type="SMART" id="SM00975">
    <property type="entry name" value="Telomerase_RBD"/>
    <property type="match status" value="1"/>
</dbReference>
<evidence type="ECO:0000256" key="8">
    <source>
        <dbReference type="ARBA" id="ARBA00022723"/>
    </source>
</evidence>
<evidence type="ECO:0000256" key="16">
    <source>
        <dbReference type="SAM" id="MobiDB-lite"/>
    </source>
</evidence>
<dbReference type="CDD" id="cd01648">
    <property type="entry name" value="TERT"/>
    <property type="match status" value="1"/>
</dbReference>
<dbReference type="GO" id="GO:0007004">
    <property type="term" value="P:telomere maintenance via telomerase"/>
    <property type="evidence" value="ECO:0007669"/>
    <property type="project" value="TreeGrafter"/>
</dbReference>
<dbReference type="PROSITE" id="PS50878">
    <property type="entry name" value="RT_POL"/>
    <property type="match status" value="1"/>
</dbReference>
<evidence type="ECO:0000256" key="13">
    <source>
        <dbReference type="ARBA" id="ARBA00023242"/>
    </source>
</evidence>
<evidence type="ECO:0000256" key="4">
    <source>
        <dbReference type="ARBA" id="ARBA00016182"/>
    </source>
</evidence>
<comment type="subcellular location">
    <subcellularLocation>
        <location evidence="1">Mitochondrion</location>
    </subcellularLocation>
    <subcellularLocation>
        <location evidence="15">Nucleus</location>
    </subcellularLocation>
    <subcellularLocation>
        <location evidence="15">Chromosome</location>
        <location evidence="15">Telomere</location>
    </subcellularLocation>
</comment>
<name>A0AAI8VB39_9PEZI</name>
<keyword evidence="12" id="KW-0496">Mitochondrion</keyword>
<comment type="function">
    <text evidence="15">Telomerase is a ribonucleoprotein enzyme essential for the replication of chromosome termini in most eukaryotes. It elongates telomeres. It is a reverse transcriptase that adds simple sequence repeats to chromosome ends by copying a template sequence within the RNA component of the enzyme.</text>
</comment>
<feature type="region of interest" description="Disordered" evidence="16">
    <location>
        <begin position="1"/>
        <end position="38"/>
    </location>
</feature>
<dbReference type="InterPro" id="IPR000477">
    <property type="entry name" value="RT_dom"/>
</dbReference>
<proteinExistence type="inferred from homology"/>
<keyword evidence="10 15" id="KW-0779">Telomere</keyword>
<dbReference type="InterPro" id="IPR003545">
    <property type="entry name" value="Telomerase_RT"/>
</dbReference>
<dbReference type="PRINTS" id="PR01365">
    <property type="entry name" value="TELOMERASERT"/>
</dbReference>
<dbReference type="Gene3D" id="3.30.70.2630">
    <property type="match status" value="1"/>
</dbReference>
<dbReference type="Gene3D" id="1.10.132.70">
    <property type="match status" value="1"/>
</dbReference>
<evidence type="ECO:0000313" key="19">
    <source>
        <dbReference type="Proteomes" id="UP001295740"/>
    </source>
</evidence>
<accession>A0AAI8VB39</accession>
<keyword evidence="19" id="KW-1185">Reference proteome</keyword>
<evidence type="ECO:0000256" key="12">
    <source>
        <dbReference type="ARBA" id="ARBA00023128"/>
    </source>
</evidence>
<dbReference type="EMBL" id="CAUWAG010000003">
    <property type="protein sequence ID" value="CAJ2501650.1"/>
    <property type="molecule type" value="Genomic_DNA"/>
</dbReference>
<dbReference type="InterPro" id="IPR049139">
    <property type="entry name" value="TERT_C"/>
</dbReference>
<dbReference type="GO" id="GO:0000333">
    <property type="term" value="C:telomerase catalytic core complex"/>
    <property type="evidence" value="ECO:0007669"/>
    <property type="project" value="TreeGrafter"/>
</dbReference>
<dbReference type="Proteomes" id="UP001295740">
    <property type="component" value="Unassembled WGS sequence"/>
</dbReference>
<evidence type="ECO:0000256" key="15">
    <source>
        <dbReference type="RuleBase" id="RU365061"/>
    </source>
</evidence>
<dbReference type="GO" id="GO:0070034">
    <property type="term" value="F:telomerase RNA binding"/>
    <property type="evidence" value="ECO:0007669"/>
    <property type="project" value="TreeGrafter"/>
</dbReference>
<feature type="compositionally biased region" description="Basic residues" evidence="16">
    <location>
        <begin position="441"/>
        <end position="453"/>
    </location>
</feature>
<dbReference type="PANTHER" id="PTHR12066">
    <property type="entry name" value="TELOMERASE REVERSE TRANSCRIPTASE"/>
    <property type="match status" value="1"/>
</dbReference>
<comment type="caution">
    <text evidence="18">The sequence shown here is derived from an EMBL/GenBank/DDBJ whole genome shotgun (WGS) entry which is preliminary data.</text>
</comment>
<evidence type="ECO:0000256" key="9">
    <source>
        <dbReference type="ARBA" id="ARBA00022842"/>
    </source>
</evidence>
<evidence type="ECO:0000256" key="1">
    <source>
        <dbReference type="ARBA" id="ARBA00004173"/>
    </source>
</evidence>
<sequence length="1138" mass="128780">MARPGKRKRATSARGGVSEDEPPTKRGKTTVGPEQSLSSQNQHAVLNQFYPQVSTLRNYVLSKLPSSSRIRRKKVTAVGARGKSLDTSLSDVECSLGALLDTTLVGIPENPKDDGDSRVEGWRNFSSQKGDESYVTLSNGIAGFAESQSLIVEYVIRTLFSREKSLKWPKHLLCDGFRRDRGLGLRAIRPNPHVETLQHAPWPQLLALLGEAGDRIMIDLLLDCAIFVSVAAGVNNFCQISGQPLSNVDPVRPETTGDVQLAQDVKSPSELVFVRNRMLYARAALNARGLVHFGLRHIHVLNRSPYNHLDEDPELSIEKQEQTVRRNGINTLRVTMYMFPRQFRLHNVFTSKVDLKETSQRLKDYTLREDEINEKFGRLGDADVRVRIPKRLRGNVSDLVQKLQILHQRCSYSKLLQHHCPVQYSLDRQESRPVAVDAPRKSSRKSRTPHKKSTQQSQKQVAVSQRAQTSSVVELATSPASVSAFCRAVLKKVVPRGFWGSDSVADHNESLFLAKVDRFISLRRFEGMSLHEVAQGMKFTDINWLAPPLLMAKKTSKTDAQKRLELFNEFLYFLFDSVVIPLIRSNFYVTESNTDKYRLFFFRHDSWRSLVEPAMATLKGIMFEEVNQVDARRILDSRLLGFSQVRLLPKGINMRPIMNLRRRAALRGKPKELGLGINKVLAPAHTVLQLEKIMHPERLGSTMFSVGDIYKRIKPFKSRMGPGLPKFYFAKLDVQSAFDTIPQAAIVGLLDSIPQQRQYRVAKYLEVTPNLASQGNGAHSKSKPLKKWPSAAISKDDTSTFLQQLESGRATTKRNTVFVDLWKQQYETSELLQLVASHIQQNLVKIGKKFYRQKKGIPQGSVLSSTLCNYFYADLEIHVLPFVDSGDCLLLRLIDDFLLITTDRSKAVRFVEVMHRGVPEYGVTISSQKSLVNFDLEIEGNKIPKLENGKGFPYCGTVIDCKTLDIGRAQNKEKATAIYNSLTVEYTRAPGRTFQRKVLNAFKIQSHLMYFDTGVNSVLTMLTNVHNAFTETATKMWAYARCLPAPKQPSAKMVNSTISKLSEVAYLLLISTARKLRYPGYVCDVKKCEVSWLAYTAFHKVLTQKQARYGDTLGWLKVEMWKLSLLKDIRHGRVHHVK</sequence>
<evidence type="ECO:0000256" key="5">
    <source>
        <dbReference type="ARBA" id="ARBA00022454"/>
    </source>
</evidence>
<evidence type="ECO:0000259" key="17">
    <source>
        <dbReference type="PROSITE" id="PS50878"/>
    </source>
</evidence>
<keyword evidence="8 15" id="KW-0479">Metal-binding</keyword>
<keyword evidence="5 15" id="KW-0158">Chromosome</keyword>
<keyword evidence="6 15" id="KW-0808">Transferase</keyword>
<dbReference type="GO" id="GO:0005739">
    <property type="term" value="C:mitochondrion"/>
    <property type="evidence" value="ECO:0007669"/>
    <property type="project" value="UniProtKB-SubCell"/>
</dbReference>
<dbReference type="Pfam" id="PF21399">
    <property type="entry name" value="TERT_C"/>
    <property type="match status" value="1"/>
</dbReference>
<comment type="similarity">
    <text evidence="2 15">Belongs to the reverse transcriptase family. Telomerase subfamily.</text>
</comment>
<evidence type="ECO:0000256" key="10">
    <source>
        <dbReference type="ARBA" id="ARBA00022895"/>
    </source>
</evidence>
<dbReference type="Pfam" id="PF12009">
    <property type="entry name" value="Telomerase_RBD"/>
    <property type="match status" value="1"/>
</dbReference>
<dbReference type="GO" id="GO:0003720">
    <property type="term" value="F:telomerase activity"/>
    <property type="evidence" value="ECO:0007669"/>
    <property type="project" value="InterPro"/>
</dbReference>
<dbReference type="InterPro" id="IPR021891">
    <property type="entry name" value="Telomerase_RBD"/>
</dbReference>
<dbReference type="Gene3D" id="1.10.357.90">
    <property type="match status" value="1"/>
</dbReference>
<dbReference type="GO" id="GO:0000781">
    <property type="term" value="C:chromosome, telomeric region"/>
    <property type="evidence" value="ECO:0007669"/>
    <property type="project" value="UniProtKB-SubCell"/>
</dbReference>
<evidence type="ECO:0000313" key="18">
    <source>
        <dbReference type="EMBL" id="CAJ2501650.1"/>
    </source>
</evidence>
<organism evidence="18 19">
    <name type="scientific">Anthostomella pinea</name>
    <dbReference type="NCBI Taxonomy" id="933095"/>
    <lineage>
        <taxon>Eukaryota</taxon>
        <taxon>Fungi</taxon>
        <taxon>Dikarya</taxon>
        <taxon>Ascomycota</taxon>
        <taxon>Pezizomycotina</taxon>
        <taxon>Sordariomycetes</taxon>
        <taxon>Xylariomycetidae</taxon>
        <taxon>Xylariales</taxon>
        <taxon>Xylariaceae</taxon>
        <taxon>Anthostomella</taxon>
    </lineage>
</organism>
<feature type="region of interest" description="Disordered" evidence="16">
    <location>
        <begin position="431"/>
        <end position="463"/>
    </location>
</feature>
<keyword evidence="7 15" id="KW-0548">Nucleotidyltransferase</keyword>
<feature type="compositionally biased region" description="Polar residues" evidence="16">
    <location>
        <begin position="454"/>
        <end position="463"/>
    </location>
</feature>
<evidence type="ECO:0000256" key="3">
    <source>
        <dbReference type="ARBA" id="ARBA00012493"/>
    </source>
</evidence>
<dbReference type="PANTHER" id="PTHR12066:SF0">
    <property type="entry name" value="TELOMERASE REVERSE TRANSCRIPTASE"/>
    <property type="match status" value="1"/>
</dbReference>
<evidence type="ECO:0000256" key="6">
    <source>
        <dbReference type="ARBA" id="ARBA00022679"/>
    </source>
</evidence>
<keyword evidence="11 15" id="KW-0695">RNA-directed DNA polymerase</keyword>
<dbReference type="Pfam" id="PF00078">
    <property type="entry name" value="RVT_1"/>
    <property type="match status" value="1"/>
</dbReference>
<dbReference type="AlphaFoldDB" id="A0AAI8VB39"/>
<dbReference type="GO" id="GO:0042162">
    <property type="term" value="F:telomeric DNA binding"/>
    <property type="evidence" value="ECO:0007669"/>
    <property type="project" value="TreeGrafter"/>
</dbReference>